<accession>A0A139BXT8</accession>
<gene>
    <name evidence="5" type="ORF">AWT59_0133</name>
</gene>
<evidence type="ECO:0000313" key="6">
    <source>
        <dbReference type="Proteomes" id="UP000070578"/>
    </source>
</evidence>
<comment type="function">
    <text evidence="1">Required for the efficient initiation of filament assembly.</text>
</comment>
<protein>
    <submittedName>
        <fullName evidence="5">FlgN family protein</fullName>
    </submittedName>
</protein>
<comment type="similarity">
    <text evidence="2">Belongs to the FlgN family.</text>
</comment>
<evidence type="ECO:0000256" key="2">
    <source>
        <dbReference type="ARBA" id="ARBA00007703"/>
    </source>
</evidence>
<dbReference type="AlphaFoldDB" id="A0A139BXT8"/>
<dbReference type="Pfam" id="PF05130">
    <property type="entry name" value="FlgN"/>
    <property type="match status" value="1"/>
</dbReference>
<dbReference type="InterPro" id="IPR007809">
    <property type="entry name" value="FlgN-like"/>
</dbReference>
<dbReference type="Gene3D" id="1.20.58.300">
    <property type="entry name" value="FlgN-like"/>
    <property type="match status" value="1"/>
</dbReference>
<organism evidence="5 6">
    <name type="scientific">Candidatus Gallionella acididurans</name>
    <dbReference type="NCBI Taxonomy" id="1796491"/>
    <lineage>
        <taxon>Bacteria</taxon>
        <taxon>Pseudomonadati</taxon>
        <taxon>Pseudomonadota</taxon>
        <taxon>Betaproteobacteria</taxon>
        <taxon>Nitrosomonadales</taxon>
        <taxon>Gallionellaceae</taxon>
        <taxon>Gallionella</taxon>
    </lineage>
</organism>
<dbReference type="GO" id="GO:0044780">
    <property type="term" value="P:bacterial-type flagellum assembly"/>
    <property type="evidence" value="ECO:0007669"/>
    <property type="project" value="InterPro"/>
</dbReference>
<reference evidence="5 6" key="2">
    <citation type="submission" date="2016-03" db="EMBL/GenBank/DDBJ databases">
        <title>New uncultured bacterium of the family Gallionellaceae from acid mine drainage: description and reconstruction of genome based on metagenomic analysis of microbial community.</title>
        <authorList>
            <person name="Kadnikov V."/>
            <person name="Ivasenko D."/>
            <person name="Beletsky A."/>
            <person name="Mardanov A."/>
            <person name="Danilova E."/>
            <person name="Pimenov N."/>
            <person name="Karnachuk O."/>
            <person name="Ravin N."/>
        </authorList>
    </citation>
    <scope>NUCLEOTIDE SEQUENCE [LARGE SCALE GENOMIC DNA]</scope>
    <source>
        <strain evidence="5">ShG14-8</strain>
    </source>
</reference>
<dbReference type="InterPro" id="IPR036679">
    <property type="entry name" value="FlgN-like_sf"/>
</dbReference>
<keyword evidence="3" id="KW-1005">Bacterial flagellum biogenesis</keyword>
<evidence type="ECO:0000256" key="4">
    <source>
        <dbReference type="SAM" id="MobiDB-lite"/>
    </source>
</evidence>
<dbReference type="EMBL" id="LSLI01000002">
    <property type="protein sequence ID" value="KXS33743.1"/>
    <property type="molecule type" value="Genomic_DNA"/>
</dbReference>
<evidence type="ECO:0000256" key="1">
    <source>
        <dbReference type="ARBA" id="ARBA00002397"/>
    </source>
</evidence>
<reference evidence="5 6" key="1">
    <citation type="submission" date="2016-02" db="EMBL/GenBank/DDBJ databases">
        <authorList>
            <person name="Wen L."/>
            <person name="He K."/>
            <person name="Yang H."/>
        </authorList>
    </citation>
    <scope>NUCLEOTIDE SEQUENCE [LARGE SCALE GENOMIC DNA]</scope>
    <source>
        <strain evidence="5">ShG14-8</strain>
    </source>
</reference>
<feature type="region of interest" description="Disordered" evidence="4">
    <location>
        <begin position="140"/>
        <end position="159"/>
    </location>
</feature>
<evidence type="ECO:0000256" key="3">
    <source>
        <dbReference type="ARBA" id="ARBA00022795"/>
    </source>
</evidence>
<sequence length="159" mass="17398">MNQDSRIKLVTALTAERNALRDFVGLLEREQNTLVENLTDQLLTLAEQKSAAAQALTKLIEARHALLNNALPESSSASIQTWLQTHNAAAWPIWQEVRGLTERARQLNQSSGELIQMKLRYNKQALTVLGNAVSKANLYGPDGQPNLPNSGLGRTLGSG</sequence>
<evidence type="ECO:0000313" key="5">
    <source>
        <dbReference type="EMBL" id="KXS33743.1"/>
    </source>
</evidence>
<name>A0A139BXT8_9PROT</name>
<proteinExistence type="inferred from homology"/>
<dbReference type="Proteomes" id="UP000070578">
    <property type="component" value="Unassembled WGS sequence"/>
</dbReference>
<dbReference type="SUPFAM" id="SSF140566">
    <property type="entry name" value="FlgN-like"/>
    <property type="match status" value="1"/>
</dbReference>
<comment type="caution">
    <text evidence="5">The sequence shown here is derived from an EMBL/GenBank/DDBJ whole genome shotgun (WGS) entry which is preliminary data.</text>
</comment>